<dbReference type="Proteomes" id="UP000001514">
    <property type="component" value="Unassembled WGS sequence"/>
</dbReference>
<feature type="region of interest" description="Disordered" evidence="1">
    <location>
        <begin position="221"/>
        <end position="244"/>
    </location>
</feature>
<evidence type="ECO:0000256" key="1">
    <source>
        <dbReference type="SAM" id="MobiDB-lite"/>
    </source>
</evidence>
<sequence>MYDIQSRPRKNGGLHSHSHSDSHSHSPSPSATAVLPKRVRLVPSTISDSSCKSYSSTPTAGAYALSPYSLASPALDPTSFTAKDRVSAATAPPEESAAVTAAAFGGFEPKDDDTMQSLLDNFSTLESEIKSLLKGKNSLKDRIQSLGSKQESMRSVIQNMEDKQLESIKSKLDVMEQQARGRVDYLNSLKQERIHSLEQARNSEYLEQPVFDHSAATATSFDEKRRAQSCHQQDHSQENQSRNNTIEPALKRIISCWDENNCDLHLKRLIHSSRQIAAFEILEFAHKRLSTHLINHISETARALVGDEKTGYLGQFLKHGPFESKPVGEGTYGELLKFVQREAKPRRELLKALKAAEDSLVQEAVASGYRAIEVGDIRSQMTGFFTTSMQNLSRYYYPIPLADAEVTRDVIDDTRLAAEQGKLGALQKASKLIKLGCYFLQWQLAAQAS</sequence>
<proteinExistence type="predicted"/>
<dbReference type="HOGENOM" id="CLU_610308_0_0_1"/>
<dbReference type="KEGG" id="smo:SELMODRAFT_422293"/>
<evidence type="ECO:0000313" key="3">
    <source>
        <dbReference type="Proteomes" id="UP000001514"/>
    </source>
</evidence>
<dbReference type="OMA" id="HAMGDIR"/>
<dbReference type="InParanoid" id="D8SIJ8"/>
<dbReference type="Gramene" id="EFJ15878">
    <property type="protein sequence ID" value="EFJ15878"/>
    <property type="gene ID" value="SELMODRAFT_422293"/>
</dbReference>
<reference evidence="2 3" key="1">
    <citation type="journal article" date="2011" name="Science">
        <title>The Selaginella genome identifies genetic changes associated with the evolution of vascular plants.</title>
        <authorList>
            <person name="Banks J.A."/>
            <person name="Nishiyama T."/>
            <person name="Hasebe M."/>
            <person name="Bowman J.L."/>
            <person name="Gribskov M."/>
            <person name="dePamphilis C."/>
            <person name="Albert V.A."/>
            <person name="Aono N."/>
            <person name="Aoyama T."/>
            <person name="Ambrose B.A."/>
            <person name="Ashton N.W."/>
            <person name="Axtell M.J."/>
            <person name="Barker E."/>
            <person name="Barker M.S."/>
            <person name="Bennetzen J.L."/>
            <person name="Bonawitz N.D."/>
            <person name="Chapple C."/>
            <person name="Cheng C."/>
            <person name="Correa L.G."/>
            <person name="Dacre M."/>
            <person name="DeBarry J."/>
            <person name="Dreyer I."/>
            <person name="Elias M."/>
            <person name="Engstrom E.M."/>
            <person name="Estelle M."/>
            <person name="Feng L."/>
            <person name="Finet C."/>
            <person name="Floyd S.K."/>
            <person name="Frommer W.B."/>
            <person name="Fujita T."/>
            <person name="Gramzow L."/>
            <person name="Gutensohn M."/>
            <person name="Harholt J."/>
            <person name="Hattori M."/>
            <person name="Heyl A."/>
            <person name="Hirai T."/>
            <person name="Hiwatashi Y."/>
            <person name="Ishikawa M."/>
            <person name="Iwata M."/>
            <person name="Karol K.G."/>
            <person name="Koehler B."/>
            <person name="Kolukisaoglu U."/>
            <person name="Kubo M."/>
            <person name="Kurata T."/>
            <person name="Lalonde S."/>
            <person name="Li K."/>
            <person name="Li Y."/>
            <person name="Litt A."/>
            <person name="Lyons E."/>
            <person name="Manning G."/>
            <person name="Maruyama T."/>
            <person name="Michael T.P."/>
            <person name="Mikami K."/>
            <person name="Miyazaki S."/>
            <person name="Morinaga S."/>
            <person name="Murata T."/>
            <person name="Mueller-Roeber B."/>
            <person name="Nelson D.R."/>
            <person name="Obara M."/>
            <person name="Oguri Y."/>
            <person name="Olmstead R.G."/>
            <person name="Onodera N."/>
            <person name="Petersen B.L."/>
            <person name="Pils B."/>
            <person name="Prigge M."/>
            <person name="Rensing S.A."/>
            <person name="Riano-Pachon D.M."/>
            <person name="Roberts A.W."/>
            <person name="Sato Y."/>
            <person name="Scheller H.V."/>
            <person name="Schulz B."/>
            <person name="Schulz C."/>
            <person name="Shakirov E.V."/>
            <person name="Shibagaki N."/>
            <person name="Shinohara N."/>
            <person name="Shippen D.E."/>
            <person name="Soerensen I."/>
            <person name="Sotooka R."/>
            <person name="Sugimoto N."/>
            <person name="Sugita M."/>
            <person name="Sumikawa N."/>
            <person name="Tanurdzic M."/>
            <person name="Theissen G."/>
            <person name="Ulvskov P."/>
            <person name="Wakazuki S."/>
            <person name="Weng J.K."/>
            <person name="Willats W.W."/>
            <person name="Wipf D."/>
            <person name="Wolf P.G."/>
            <person name="Yang L."/>
            <person name="Zimmer A.D."/>
            <person name="Zhu Q."/>
            <person name="Mitros T."/>
            <person name="Hellsten U."/>
            <person name="Loque D."/>
            <person name="Otillar R."/>
            <person name="Salamov A."/>
            <person name="Schmutz J."/>
            <person name="Shapiro H."/>
            <person name="Lindquist E."/>
            <person name="Lucas S."/>
            <person name="Rokhsar D."/>
            <person name="Grigoriev I.V."/>
        </authorList>
    </citation>
    <scope>NUCLEOTIDE SEQUENCE [LARGE SCALE GENOMIC DNA]</scope>
</reference>
<keyword evidence="3" id="KW-1185">Reference proteome</keyword>
<feature type="compositionally biased region" description="Basic and acidic residues" evidence="1">
    <location>
        <begin position="221"/>
        <end position="237"/>
    </location>
</feature>
<dbReference type="AlphaFoldDB" id="D8SIJ8"/>
<gene>
    <name evidence="2" type="ORF">SELMODRAFT_422293</name>
</gene>
<accession>D8SIJ8</accession>
<dbReference type="EMBL" id="GL377621">
    <property type="protein sequence ID" value="EFJ15878.1"/>
    <property type="molecule type" value="Genomic_DNA"/>
</dbReference>
<evidence type="ECO:0000313" key="2">
    <source>
        <dbReference type="EMBL" id="EFJ15878.1"/>
    </source>
</evidence>
<feature type="region of interest" description="Disordered" evidence="1">
    <location>
        <begin position="1"/>
        <end position="36"/>
    </location>
</feature>
<organism evidence="3">
    <name type="scientific">Selaginella moellendorffii</name>
    <name type="common">Spikemoss</name>
    <dbReference type="NCBI Taxonomy" id="88036"/>
    <lineage>
        <taxon>Eukaryota</taxon>
        <taxon>Viridiplantae</taxon>
        <taxon>Streptophyta</taxon>
        <taxon>Embryophyta</taxon>
        <taxon>Tracheophyta</taxon>
        <taxon>Lycopodiopsida</taxon>
        <taxon>Selaginellales</taxon>
        <taxon>Selaginellaceae</taxon>
        <taxon>Selaginella</taxon>
    </lineage>
</organism>
<name>D8SIJ8_SELML</name>
<protein>
    <submittedName>
        <fullName evidence="2">Uncharacterized protein</fullName>
    </submittedName>
</protein>